<evidence type="ECO:0000313" key="1">
    <source>
        <dbReference type="EMBL" id="CAF1001602.1"/>
    </source>
</evidence>
<dbReference type="Proteomes" id="UP000663879">
    <property type="component" value="Unassembled WGS sequence"/>
</dbReference>
<sequence>MKTLSVIDSNLKSKLTRESVSEIFFKVRQLCSIDIDRDDLKIGEVNKKVEIDESLYARFTISQVDFDKLISERVGEQDQEAIIHEAEDEYDE</sequence>
<organism evidence="1 2">
    <name type="scientific">Brachionus calyciflorus</name>
    <dbReference type="NCBI Taxonomy" id="104777"/>
    <lineage>
        <taxon>Eukaryota</taxon>
        <taxon>Metazoa</taxon>
        <taxon>Spiralia</taxon>
        <taxon>Gnathifera</taxon>
        <taxon>Rotifera</taxon>
        <taxon>Eurotatoria</taxon>
        <taxon>Monogononta</taxon>
        <taxon>Pseudotrocha</taxon>
        <taxon>Ploima</taxon>
        <taxon>Brachionidae</taxon>
        <taxon>Brachionus</taxon>
    </lineage>
</organism>
<accession>A0A814GWA4</accession>
<keyword evidence="2" id="KW-1185">Reference proteome</keyword>
<evidence type="ECO:0000313" key="2">
    <source>
        <dbReference type="Proteomes" id="UP000663879"/>
    </source>
</evidence>
<reference evidence="1" key="1">
    <citation type="submission" date="2021-02" db="EMBL/GenBank/DDBJ databases">
        <authorList>
            <person name="Nowell W R."/>
        </authorList>
    </citation>
    <scope>NUCLEOTIDE SEQUENCE</scope>
    <source>
        <strain evidence="1">Ploen Becks lab</strain>
    </source>
</reference>
<proteinExistence type="predicted"/>
<dbReference type="EMBL" id="CAJNOC010003880">
    <property type="protein sequence ID" value="CAF1001602.1"/>
    <property type="molecule type" value="Genomic_DNA"/>
</dbReference>
<dbReference type="OrthoDB" id="10190310at2759"/>
<gene>
    <name evidence="1" type="ORF">OXX778_LOCUS16431</name>
</gene>
<comment type="caution">
    <text evidence="1">The sequence shown here is derived from an EMBL/GenBank/DDBJ whole genome shotgun (WGS) entry which is preliminary data.</text>
</comment>
<protein>
    <submittedName>
        <fullName evidence="1">Uncharacterized protein</fullName>
    </submittedName>
</protein>
<dbReference type="AlphaFoldDB" id="A0A814GWA4"/>
<name>A0A814GWA4_9BILA</name>